<keyword evidence="2" id="KW-0812">Transmembrane</keyword>
<feature type="transmembrane region" description="Helical" evidence="2">
    <location>
        <begin position="34"/>
        <end position="52"/>
    </location>
</feature>
<dbReference type="Proteomes" id="UP000252266">
    <property type="component" value="Unassembled WGS sequence"/>
</dbReference>
<comment type="caution">
    <text evidence="3">The sequence shown here is derived from an EMBL/GenBank/DDBJ whole genome shotgun (WGS) entry which is preliminary data.</text>
</comment>
<evidence type="ECO:0000256" key="1">
    <source>
        <dbReference type="SAM" id="MobiDB-lite"/>
    </source>
</evidence>
<name>A0A367XID1_9PROT</name>
<feature type="transmembrane region" description="Helical" evidence="2">
    <location>
        <begin position="131"/>
        <end position="151"/>
    </location>
</feature>
<feature type="region of interest" description="Disordered" evidence="1">
    <location>
        <begin position="311"/>
        <end position="331"/>
    </location>
</feature>
<dbReference type="AlphaFoldDB" id="A0A367XID1"/>
<gene>
    <name evidence="3" type="ORF">TH44_02860</name>
</gene>
<organism evidence="3 4">
    <name type="scientific">Thalassospira xiamenensis</name>
    <dbReference type="NCBI Taxonomy" id="220697"/>
    <lineage>
        <taxon>Bacteria</taxon>
        <taxon>Pseudomonadati</taxon>
        <taxon>Pseudomonadota</taxon>
        <taxon>Alphaproteobacteria</taxon>
        <taxon>Rhodospirillales</taxon>
        <taxon>Thalassospiraceae</taxon>
        <taxon>Thalassospira</taxon>
    </lineage>
</organism>
<protein>
    <submittedName>
        <fullName evidence="3">Uncharacterized protein</fullName>
    </submittedName>
</protein>
<reference evidence="3 4" key="1">
    <citation type="submission" date="2014-07" db="EMBL/GenBank/DDBJ databases">
        <title>Draft genome sequence of Thalassospira xiamenensis IB13.</title>
        <authorList>
            <person name="Lai Q."/>
            <person name="Shao Z."/>
        </authorList>
    </citation>
    <scope>NUCLEOTIDE SEQUENCE [LARGE SCALE GENOMIC DNA]</scope>
    <source>
        <strain evidence="3 4">IB13</strain>
    </source>
</reference>
<evidence type="ECO:0000256" key="2">
    <source>
        <dbReference type="SAM" id="Phobius"/>
    </source>
</evidence>
<keyword evidence="2" id="KW-0472">Membrane</keyword>
<dbReference type="RefSeq" id="WP_062961140.1">
    <property type="nucleotide sequence ID" value="NZ_JALLPZ010000002.1"/>
</dbReference>
<feature type="compositionally biased region" description="Basic and acidic residues" evidence="1">
    <location>
        <begin position="311"/>
        <end position="323"/>
    </location>
</feature>
<dbReference type="EMBL" id="JPWJ01000001">
    <property type="protein sequence ID" value="RCK53159.1"/>
    <property type="molecule type" value="Genomic_DNA"/>
</dbReference>
<evidence type="ECO:0000313" key="4">
    <source>
        <dbReference type="Proteomes" id="UP000252266"/>
    </source>
</evidence>
<proteinExistence type="predicted"/>
<sequence length="346" mass="40527">MNKQDWKLDSRYGMSHPHKDIVEVEHYRFYSAKLASGMAAIAIFLATILFVWNDGDVNPITITSRGTENSRFDKLTWDLGYVGYGYLWGEHPSWQHTYQQRCLVDNGYGCTSETTPWEFAQMMFVDGWDNLLTLLFLLVFVFSFQFTFFFLRKPAPVRFNRALGAIYTWRRGQLWILPERNFDFTFKTEIDIASSRSDSGPMRIKLCSGRKPKKRRTFLLGDYTTQLPYYGRCFGEDLQRFMTSVDGLDLTPVPRRHPYLWWQWSIFGKRDLPDDIDQRAADWIKQQGIEVPPPSDKAEWEAREAWKAEEAAQKLADQKRQAAEEEEAETARQSALSAARRLFRNK</sequence>
<evidence type="ECO:0000313" key="3">
    <source>
        <dbReference type="EMBL" id="RCK53159.1"/>
    </source>
</evidence>
<keyword evidence="2" id="KW-1133">Transmembrane helix</keyword>
<accession>A0A367XID1</accession>